<protein>
    <submittedName>
        <fullName evidence="1">Uncharacterized protein</fullName>
    </submittedName>
</protein>
<name>A0AAN7WL74_ELEMC</name>
<comment type="caution">
    <text evidence="1">The sequence shown here is derived from an EMBL/GenBank/DDBJ whole genome shotgun (WGS) entry which is preliminary data.</text>
</comment>
<sequence length="125" mass="13831">MEANRQGRYHLWQPPENKLTSRLLPPSEAMGSIPEMMCGFIGVDVRLSVKYQRDGGIDSGDDEEILMHIYQLIKGAVTTGQAAPSLALEIPSLLTLLHLLLPHRLSLSSRLIYTRRGVPTHSSAV</sequence>
<reference evidence="1 2" key="1">
    <citation type="journal article" date="2023" name="Genes (Basel)">
        <title>Chromosome-Level Genome Assembly and Circadian Gene Repertoire of the Patagonia Blennie Eleginops maclovinus-The Closest Ancestral Proxy of Antarctic Cryonotothenioids.</title>
        <authorList>
            <person name="Cheng C.C."/>
            <person name="Rivera-Colon A.G."/>
            <person name="Minhas B.F."/>
            <person name="Wilson L."/>
            <person name="Rayamajhi N."/>
            <person name="Vargas-Chacoff L."/>
            <person name="Catchen J.M."/>
        </authorList>
    </citation>
    <scope>NUCLEOTIDE SEQUENCE [LARGE SCALE GENOMIC DNA]</scope>
    <source>
        <strain evidence="1">JMC-PN-2008</strain>
    </source>
</reference>
<evidence type="ECO:0000313" key="1">
    <source>
        <dbReference type="EMBL" id="KAK5847610.1"/>
    </source>
</evidence>
<dbReference type="Proteomes" id="UP001346869">
    <property type="component" value="Unassembled WGS sequence"/>
</dbReference>
<evidence type="ECO:0000313" key="2">
    <source>
        <dbReference type="Proteomes" id="UP001346869"/>
    </source>
</evidence>
<keyword evidence="2" id="KW-1185">Reference proteome</keyword>
<dbReference type="EMBL" id="JAUZQC010000026">
    <property type="protein sequence ID" value="KAK5847610.1"/>
    <property type="molecule type" value="Genomic_DNA"/>
</dbReference>
<reference evidence="1 2" key="2">
    <citation type="journal article" date="2023" name="Mol. Biol. Evol.">
        <title>Genomics of Secondarily Temperate Adaptation in the Only Non-Antarctic Icefish.</title>
        <authorList>
            <person name="Rivera-Colon A.G."/>
            <person name="Rayamajhi N."/>
            <person name="Minhas B.F."/>
            <person name="Madrigal G."/>
            <person name="Bilyk K.T."/>
            <person name="Yoon V."/>
            <person name="Hune M."/>
            <person name="Gregory S."/>
            <person name="Cheng C.H.C."/>
            <person name="Catchen J.M."/>
        </authorList>
    </citation>
    <scope>NUCLEOTIDE SEQUENCE [LARGE SCALE GENOMIC DNA]</scope>
    <source>
        <strain evidence="1">JMC-PN-2008</strain>
    </source>
</reference>
<proteinExistence type="predicted"/>
<gene>
    <name evidence="1" type="ORF">PBY51_016724</name>
</gene>
<accession>A0AAN7WL74</accession>
<dbReference type="AlphaFoldDB" id="A0AAN7WL74"/>
<organism evidence="1 2">
    <name type="scientific">Eleginops maclovinus</name>
    <name type="common">Patagonian blennie</name>
    <name type="synonym">Eleginus maclovinus</name>
    <dbReference type="NCBI Taxonomy" id="56733"/>
    <lineage>
        <taxon>Eukaryota</taxon>
        <taxon>Metazoa</taxon>
        <taxon>Chordata</taxon>
        <taxon>Craniata</taxon>
        <taxon>Vertebrata</taxon>
        <taxon>Euteleostomi</taxon>
        <taxon>Actinopterygii</taxon>
        <taxon>Neopterygii</taxon>
        <taxon>Teleostei</taxon>
        <taxon>Neoteleostei</taxon>
        <taxon>Acanthomorphata</taxon>
        <taxon>Eupercaria</taxon>
        <taxon>Perciformes</taxon>
        <taxon>Notothenioidei</taxon>
        <taxon>Eleginopidae</taxon>
        <taxon>Eleginops</taxon>
    </lineage>
</organism>